<accession>A0ABV8HNT8</accession>
<feature type="domain" description="GFO/IDH/MocA-like oxidoreductase" evidence="3">
    <location>
        <begin position="147"/>
        <end position="279"/>
    </location>
</feature>
<evidence type="ECO:0000259" key="2">
    <source>
        <dbReference type="Pfam" id="PF01408"/>
    </source>
</evidence>
<dbReference type="SUPFAM" id="SSF51735">
    <property type="entry name" value="NAD(P)-binding Rossmann-fold domains"/>
    <property type="match status" value="1"/>
</dbReference>
<dbReference type="EMBL" id="JBHSBB010000009">
    <property type="protein sequence ID" value="MFC4031979.1"/>
    <property type="molecule type" value="Genomic_DNA"/>
</dbReference>
<dbReference type="InterPro" id="IPR036291">
    <property type="entry name" value="NAD(P)-bd_dom_sf"/>
</dbReference>
<dbReference type="InterPro" id="IPR050463">
    <property type="entry name" value="Gfo/Idh/MocA_oxidrdct_glycsds"/>
</dbReference>
<dbReference type="Pfam" id="PF22725">
    <property type="entry name" value="GFO_IDH_MocA_C3"/>
    <property type="match status" value="1"/>
</dbReference>
<dbReference type="Pfam" id="PF01408">
    <property type="entry name" value="GFO_IDH_MocA"/>
    <property type="match status" value="1"/>
</dbReference>
<dbReference type="InterPro" id="IPR055170">
    <property type="entry name" value="GFO_IDH_MocA-like_dom"/>
</dbReference>
<keyword evidence="1" id="KW-0560">Oxidoreductase</keyword>
<reference evidence="5" key="1">
    <citation type="journal article" date="2019" name="Int. J. Syst. Evol. Microbiol.">
        <title>The Global Catalogue of Microorganisms (GCM) 10K type strain sequencing project: providing services to taxonomists for standard genome sequencing and annotation.</title>
        <authorList>
            <consortium name="The Broad Institute Genomics Platform"/>
            <consortium name="The Broad Institute Genome Sequencing Center for Infectious Disease"/>
            <person name="Wu L."/>
            <person name="Ma J."/>
        </authorList>
    </citation>
    <scope>NUCLEOTIDE SEQUENCE [LARGE SCALE GENOMIC DNA]</scope>
    <source>
        <strain evidence="5">CGMCC 4.7237</strain>
    </source>
</reference>
<dbReference type="PANTHER" id="PTHR43818:SF11">
    <property type="entry name" value="BCDNA.GH03377"/>
    <property type="match status" value="1"/>
</dbReference>
<name>A0ABV8HNT8_9ACTN</name>
<proteinExistence type="predicted"/>
<feature type="domain" description="Gfo/Idh/MocA-like oxidoreductase N-terminal" evidence="2">
    <location>
        <begin position="21"/>
        <end position="135"/>
    </location>
</feature>
<dbReference type="Proteomes" id="UP001595765">
    <property type="component" value="Unassembled WGS sequence"/>
</dbReference>
<dbReference type="RefSeq" id="WP_386428537.1">
    <property type="nucleotide sequence ID" value="NZ_JBHSBB010000009.1"/>
</dbReference>
<dbReference type="Gene3D" id="3.30.360.10">
    <property type="entry name" value="Dihydrodipicolinate Reductase, domain 2"/>
    <property type="match status" value="1"/>
</dbReference>
<evidence type="ECO:0000259" key="3">
    <source>
        <dbReference type="Pfam" id="PF22725"/>
    </source>
</evidence>
<evidence type="ECO:0000313" key="5">
    <source>
        <dbReference type="Proteomes" id="UP001595765"/>
    </source>
</evidence>
<dbReference type="PANTHER" id="PTHR43818">
    <property type="entry name" value="BCDNA.GH03377"/>
    <property type="match status" value="1"/>
</dbReference>
<evidence type="ECO:0000313" key="4">
    <source>
        <dbReference type="EMBL" id="MFC4031979.1"/>
    </source>
</evidence>
<sequence length="381" mass="39180">MTGVSPEPAARPGGGAGGPVGVALIGAGVISTQYLTALSTFPDVRVLAVADLDVERARAAAREHQVPEAGDVASVLAIPEVEIVVNLTIPAAHAEVAAAALAAGKHVYGEKPLALDPSDGAKILAEAQSRGLRVGSAPDTFLGAGLQSAARALAAGVIGTPVSATAVTQGPGPERWHPSPEFLYQYGAGPLFDIGPYYLTALVALFGPVTRVAATARQARARRVIGSGPKAGTEFTVEVPTHVHALLDFAGGPSASATFSFDSAVPRRMIEITGTEGTLSLPDPNTFDGPLRVRAFGEEEWRELPVTGTTAGRGIGVLDMARAIRGGTPHRASGELAQHVLELMTSVTNSAEQHGFVELASRAPDVRTLPDDWNPVAATLT</sequence>
<comment type="caution">
    <text evidence="4">The sequence shown here is derived from an EMBL/GenBank/DDBJ whole genome shotgun (WGS) entry which is preliminary data.</text>
</comment>
<gene>
    <name evidence="4" type="ORF">ACFO3J_10850</name>
</gene>
<keyword evidence="5" id="KW-1185">Reference proteome</keyword>
<evidence type="ECO:0000256" key="1">
    <source>
        <dbReference type="ARBA" id="ARBA00023002"/>
    </source>
</evidence>
<dbReference type="SUPFAM" id="SSF55347">
    <property type="entry name" value="Glyceraldehyde-3-phosphate dehydrogenase-like, C-terminal domain"/>
    <property type="match status" value="1"/>
</dbReference>
<dbReference type="InterPro" id="IPR000683">
    <property type="entry name" value="Gfo/Idh/MocA-like_OxRdtase_N"/>
</dbReference>
<dbReference type="Gene3D" id="3.40.50.720">
    <property type="entry name" value="NAD(P)-binding Rossmann-like Domain"/>
    <property type="match status" value="1"/>
</dbReference>
<organism evidence="4 5">
    <name type="scientific">Streptomyces polygonati</name>
    <dbReference type="NCBI Taxonomy" id="1617087"/>
    <lineage>
        <taxon>Bacteria</taxon>
        <taxon>Bacillati</taxon>
        <taxon>Actinomycetota</taxon>
        <taxon>Actinomycetes</taxon>
        <taxon>Kitasatosporales</taxon>
        <taxon>Streptomycetaceae</taxon>
        <taxon>Streptomyces</taxon>
    </lineage>
</organism>
<protein>
    <submittedName>
        <fullName evidence="4">Gfo/Idh/MocA family protein</fullName>
    </submittedName>
</protein>